<name>A0A4Z2IT87_9TELE</name>
<evidence type="ECO:0000313" key="2">
    <source>
        <dbReference type="EMBL" id="TNN80393.1"/>
    </source>
</evidence>
<keyword evidence="3" id="KW-1185">Reference proteome</keyword>
<comment type="caution">
    <text evidence="2">The sequence shown here is derived from an EMBL/GenBank/DDBJ whole genome shotgun (WGS) entry which is preliminary data.</text>
</comment>
<evidence type="ECO:0000313" key="3">
    <source>
        <dbReference type="Proteomes" id="UP000314294"/>
    </source>
</evidence>
<reference evidence="2 3" key="1">
    <citation type="submission" date="2019-03" db="EMBL/GenBank/DDBJ databases">
        <title>First draft genome of Liparis tanakae, snailfish: a comprehensive survey of snailfish specific genes.</title>
        <authorList>
            <person name="Kim W."/>
            <person name="Song I."/>
            <person name="Jeong J.-H."/>
            <person name="Kim D."/>
            <person name="Kim S."/>
            <person name="Ryu S."/>
            <person name="Song J.Y."/>
            <person name="Lee S.K."/>
        </authorList>
    </citation>
    <scope>NUCLEOTIDE SEQUENCE [LARGE SCALE GENOMIC DNA]</scope>
    <source>
        <tissue evidence="2">Muscle</tissue>
    </source>
</reference>
<sequence>MAGTASSDNSEIRHVHGSPVNTLVAPHPRRVVSQHQQVPGQPAHRGEVVHVDEGLGGQEALIVLPGWTQDHRDSTGLHRIPQLLCDVVGVL</sequence>
<organism evidence="2 3">
    <name type="scientific">Liparis tanakae</name>
    <name type="common">Tanaka's snailfish</name>
    <dbReference type="NCBI Taxonomy" id="230148"/>
    <lineage>
        <taxon>Eukaryota</taxon>
        <taxon>Metazoa</taxon>
        <taxon>Chordata</taxon>
        <taxon>Craniata</taxon>
        <taxon>Vertebrata</taxon>
        <taxon>Euteleostomi</taxon>
        <taxon>Actinopterygii</taxon>
        <taxon>Neopterygii</taxon>
        <taxon>Teleostei</taxon>
        <taxon>Neoteleostei</taxon>
        <taxon>Acanthomorphata</taxon>
        <taxon>Eupercaria</taxon>
        <taxon>Perciformes</taxon>
        <taxon>Cottioidei</taxon>
        <taxon>Cottales</taxon>
        <taxon>Liparidae</taxon>
        <taxon>Liparis</taxon>
    </lineage>
</organism>
<gene>
    <name evidence="2" type="ORF">EYF80_009417</name>
</gene>
<feature type="region of interest" description="Disordered" evidence="1">
    <location>
        <begin position="1"/>
        <end position="23"/>
    </location>
</feature>
<dbReference type="Proteomes" id="UP000314294">
    <property type="component" value="Unassembled WGS sequence"/>
</dbReference>
<accession>A0A4Z2IT87</accession>
<dbReference type="EMBL" id="SRLO01000055">
    <property type="protein sequence ID" value="TNN80393.1"/>
    <property type="molecule type" value="Genomic_DNA"/>
</dbReference>
<dbReference type="AlphaFoldDB" id="A0A4Z2IT87"/>
<proteinExistence type="predicted"/>
<protein>
    <submittedName>
        <fullName evidence="2">Uncharacterized protein</fullName>
    </submittedName>
</protein>
<evidence type="ECO:0000256" key="1">
    <source>
        <dbReference type="SAM" id="MobiDB-lite"/>
    </source>
</evidence>